<dbReference type="InterPro" id="IPR017871">
    <property type="entry name" value="ABC_transporter-like_CS"/>
</dbReference>
<evidence type="ECO:0000313" key="8">
    <source>
        <dbReference type="Proteomes" id="UP000602745"/>
    </source>
</evidence>
<evidence type="ECO:0000313" key="7">
    <source>
        <dbReference type="EMBL" id="GGE34487.1"/>
    </source>
</evidence>
<dbReference type="RefSeq" id="WP_229729191.1">
    <property type="nucleotide sequence ID" value="NZ_BMCP01000001.1"/>
</dbReference>
<keyword evidence="8" id="KW-1185">Reference proteome</keyword>
<dbReference type="Proteomes" id="UP000602745">
    <property type="component" value="Unassembled WGS sequence"/>
</dbReference>
<reference evidence="7" key="2">
    <citation type="submission" date="2020-09" db="EMBL/GenBank/DDBJ databases">
        <authorList>
            <person name="Sun Q."/>
            <person name="Sedlacek I."/>
        </authorList>
    </citation>
    <scope>NUCLEOTIDE SEQUENCE</scope>
    <source>
        <strain evidence="7">CCM 7684</strain>
    </source>
</reference>
<gene>
    <name evidence="7" type="ORF">GCM10007276_09880</name>
</gene>
<feature type="domain" description="ABC transporter" evidence="6">
    <location>
        <begin position="4"/>
        <end position="237"/>
    </location>
</feature>
<dbReference type="InterPro" id="IPR003593">
    <property type="entry name" value="AAA+_ATPase"/>
</dbReference>
<dbReference type="PROSITE" id="PS50893">
    <property type="entry name" value="ABC_TRANSPORTER_2"/>
    <property type="match status" value="1"/>
</dbReference>
<reference evidence="7" key="1">
    <citation type="journal article" date="2014" name="Int. J. Syst. Evol. Microbiol.">
        <title>Complete genome sequence of Corynebacterium casei LMG S-19264T (=DSM 44701T), isolated from a smear-ripened cheese.</title>
        <authorList>
            <consortium name="US DOE Joint Genome Institute (JGI-PGF)"/>
            <person name="Walter F."/>
            <person name="Albersmeier A."/>
            <person name="Kalinowski J."/>
            <person name="Ruckert C."/>
        </authorList>
    </citation>
    <scope>NUCLEOTIDE SEQUENCE</scope>
    <source>
        <strain evidence="7">CCM 7684</strain>
    </source>
</reference>
<dbReference type="GO" id="GO:0015807">
    <property type="term" value="P:L-amino acid transport"/>
    <property type="evidence" value="ECO:0007669"/>
    <property type="project" value="TreeGrafter"/>
</dbReference>
<dbReference type="InterPro" id="IPR003439">
    <property type="entry name" value="ABC_transporter-like_ATP-bd"/>
</dbReference>
<protein>
    <submittedName>
        <fullName evidence="7">ABC transporter ATP-binding protein</fullName>
    </submittedName>
</protein>
<dbReference type="SUPFAM" id="SSF52540">
    <property type="entry name" value="P-loop containing nucleoside triphosphate hydrolases"/>
    <property type="match status" value="1"/>
</dbReference>
<dbReference type="GO" id="GO:0005524">
    <property type="term" value="F:ATP binding"/>
    <property type="evidence" value="ECO:0007669"/>
    <property type="project" value="UniProtKB-KW"/>
</dbReference>
<comment type="similarity">
    <text evidence="1">Belongs to the ABC transporter superfamily.</text>
</comment>
<dbReference type="AlphaFoldDB" id="A0A8J2VNS3"/>
<sequence>MSILELSNVSVSYGPVVAVHDVSLSVPKGKILAIIGANGAGKSSTLKAIIGLIKPRSGEIRFEGERIDGLSAPDIVARGIALSPEGRRVFPRMSVMENLTLGGYLQRDKGVVSRTLELIFHHFPRLKERRSQAAGSLSGGEQQMLAIGRALMAQPRLLLLDEPSLGLAPIMVQEVARVIVDINKSEGISVALVEQNAKLALKLSHEAVVLESGEVALGGTGEELLTSEYVQKAYLGV</sequence>
<keyword evidence="2" id="KW-0813">Transport</keyword>
<dbReference type="CDD" id="cd03224">
    <property type="entry name" value="ABC_TM1139_LivF_branched"/>
    <property type="match status" value="1"/>
</dbReference>
<dbReference type="Gene3D" id="3.40.50.300">
    <property type="entry name" value="P-loop containing nucleotide triphosphate hydrolases"/>
    <property type="match status" value="1"/>
</dbReference>
<evidence type="ECO:0000256" key="1">
    <source>
        <dbReference type="ARBA" id="ARBA00005417"/>
    </source>
</evidence>
<keyword evidence="5" id="KW-0029">Amino-acid transport</keyword>
<keyword evidence="3" id="KW-0547">Nucleotide-binding</keyword>
<dbReference type="InterPro" id="IPR027417">
    <property type="entry name" value="P-loop_NTPase"/>
</dbReference>
<keyword evidence="4 7" id="KW-0067">ATP-binding</keyword>
<evidence type="ECO:0000256" key="4">
    <source>
        <dbReference type="ARBA" id="ARBA00022840"/>
    </source>
</evidence>
<accession>A0A8J2VNS3</accession>
<comment type="caution">
    <text evidence="7">The sequence shown here is derived from an EMBL/GenBank/DDBJ whole genome shotgun (WGS) entry which is preliminary data.</text>
</comment>
<evidence type="ECO:0000256" key="3">
    <source>
        <dbReference type="ARBA" id="ARBA00022741"/>
    </source>
</evidence>
<evidence type="ECO:0000259" key="6">
    <source>
        <dbReference type="PROSITE" id="PS50893"/>
    </source>
</evidence>
<dbReference type="PANTHER" id="PTHR43820:SF4">
    <property type="entry name" value="HIGH-AFFINITY BRANCHED-CHAIN AMINO ACID TRANSPORT ATP-BINDING PROTEIN LIVF"/>
    <property type="match status" value="1"/>
</dbReference>
<dbReference type="EMBL" id="BMCP01000001">
    <property type="protein sequence ID" value="GGE34487.1"/>
    <property type="molecule type" value="Genomic_DNA"/>
</dbReference>
<dbReference type="Pfam" id="PF00005">
    <property type="entry name" value="ABC_tran"/>
    <property type="match status" value="1"/>
</dbReference>
<dbReference type="SMART" id="SM00382">
    <property type="entry name" value="AAA"/>
    <property type="match status" value="1"/>
</dbReference>
<dbReference type="InterPro" id="IPR052156">
    <property type="entry name" value="BCAA_Transport_ATP-bd_LivF"/>
</dbReference>
<organism evidence="7 8">
    <name type="scientific">Agaricicola taiwanensis</name>
    <dbReference type="NCBI Taxonomy" id="591372"/>
    <lineage>
        <taxon>Bacteria</taxon>
        <taxon>Pseudomonadati</taxon>
        <taxon>Pseudomonadota</taxon>
        <taxon>Alphaproteobacteria</taxon>
        <taxon>Rhodobacterales</taxon>
        <taxon>Paracoccaceae</taxon>
        <taxon>Agaricicola</taxon>
    </lineage>
</organism>
<evidence type="ECO:0000256" key="5">
    <source>
        <dbReference type="ARBA" id="ARBA00022970"/>
    </source>
</evidence>
<dbReference type="GO" id="GO:0015658">
    <property type="term" value="F:branched-chain amino acid transmembrane transporter activity"/>
    <property type="evidence" value="ECO:0007669"/>
    <property type="project" value="TreeGrafter"/>
</dbReference>
<evidence type="ECO:0000256" key="2">
    <source>
        <dbReference type="ARBA" id="ARBA00022448"/>
    </source>
</evidence>
<dbReference type="PANTHER" id="PTHR43820">
    <property type="entry name" value="HIGH-AFFINITY BRANCHED-CHAIN AMINO ACID TRANSPORT ATP-BINDING PROTEIN LIVF"/>
    <property type="match status" value="1"/>
</dbReference>
<dbReference type="PROSITE" id="PS00211">
    <property type="entry name" value="ABC_TRANSPORTER_1"/>
    <property type="match status" value="1"/>
</dbReference>
<dbReference type="GO" id="GO:0016887">
    <property type="term" value="F:ATP hydrolysis activity"/>
    <property type="evidence" value="ECO:0007669"/>
    <property type="project" value="InterPro"/>
</dbReference>
<name>A0A8J2VNS3_9RHOB</name>
<proteinExistence type="inferred from homology"/>